<keyword evidence="6" id="KW-0408">Iron</keyword>
<dbReference type="PROSITE" id="PS51918">
    <property type="entry name" value="RADICAL_SAM"/>
    <property type="match status" value="1"/>
</dbReference>
<keyword evidence="2" id="KW-0489">Methyltransferase</keyword>
<dbReference type="InterPro" id="IPR007197">
    <property type="entry name" value="rSAM"/>
</dbReference>
<dbReference type="SUPFAM" id="SSF102114">
    <property type="entry name" value="Radical SAM enzymes"/>
    <property type="match status" value="1"/>
</dbReference>
<dbReference type="AlphaFoldDB" id="A0A2M6WA37"/>
<comment type="caution">
    <text evidence="10">The sequence shown here is derived from an EMBL/GenBank/DDBJ whole genome shotgun (WGS) entry which is preliminary data.</text>
</comment>
<sequence length="475" mass="54661">MAKNIKILLIVPPNSLEERYGKLKFVGTMYPSMGLAAIGAIAEASGYPVKIIDCEALNYTYEDLEQKIKFLKPDVIGIQTFCNTINRALEIGKRVKKNIDPDIKIVLGGVQATLFPEEYIKNPFVDFIVTGEGEIIFKNLLDALENKQTDFAKIAGLAWKKNNKPVINQLEKLIENLDALPFPARHLFDLTKYFPSAQLRGKKTFHIITSRGCPFICGFCSCHKTFGRSYRFMSTKRVVEEIKYLIKNYQIDGLHFYDDTLTVNKPRIIELCNKMVAEKINLPWACFTRVDCVDEEVLKKMAKAGCYQIFYGVEAGNQRMLDVMNKGITIEQIKKAFKWTKKYKIEALASFILGVPTETLDDTRQSLEFAKEIKADFAHWEIYTPHPGTNLYKIALENGQLLTTDLNKYSPWSDEPVYVAHGRTVEELKKTKEWVYRKFYMRPLFILKRLRNLLRLPPSRIFKLIHSGLVMTFSK</sequence>
<gene>
    <name evidence="10" type="ORF">COU23_02965</name>
</gene>
<dbReference type="Gene3D" id="3.40.50.280">
    <property type="entry name" value="Cobalamin-binding domain"/>
    <property type="match status" value="1"/>
</dbReference>
<keyword evidence="4" id="KW-0949">S-adenosyl-L-methionine</keyword>
<evidence type="ECO:0000259" key="8">
    <source>
        <dbReference type="PROSITE" id="PS51332"/>
    </source>
</evidence>
<dbReference type="Pfam" id="PF02310">
    <property type="entry name" value="B12-binding"/>
    <property type="match status" value="1"/>
</dbReference>
<dbReference type="InterPro" id="IPR006638">
    <property type="entry name" value="Elp3/MiaA/NifB-like_rSAM"/>
</dbReference>
<feature type="domain" description="Radical SAM core" evidence="9">
    <location>
        <begin position="199"/>
        <end position="437"/>
    </location>
</feature>
<evidence type="ECO:0000256" key="3">
    <source>
        <dbReference type="ARBA" id="ARBA00022679"/>
    </source>
</evidence>
<evidence type="ECO:0000256" key="1">
    <source>
        <dbReference type="ARBA" id="ARBA00001966"/>
    </source>
</evidence>
<dbReference type="SMART" id="SM00729">
    <property type="entry name" value="Elp3"/>
    <property type="match status" value="1"/>
</dbReference>
<evidence type="ECO:0000313" key="10">
    <source>
        <dbReference type="EMBL" id="PIT89627.1"/>
    </source>
</evidence>
<dbReference type="CDD" id="cd01335">
    <property type="entry name" value="Radical_SAM"/>
    <property type="match status" value="1"/>
</dbReference>
<dbReference type="GO" id="GO:0005829">
    <property type="term" value="C:cytosol"/>
    <property type="evidence" value="ECO:0007669"/>
    <property type="project" value="TreeGrafter"/>
</dbReference>
<name>A0A2M6WA37_9BACT</name>
<dbReference type="InterPro" id="IPR058240">
    <property type="entry name" value="rSAM_sf"/>
</dbReference>
<dbReference type="GO" id="GO:0046872">
    <property type="term" value="F:metal ion binding"/>
    <property type="evidence" value="ECO:0007669"/>
    <property type="project" value="UniProtKB-KW"/>
</dbReference>
<keyword evidence="3" id="KW-0808">Transferase</keyword>
<dbReference type="PANTHER" id="PTHR43409">
    <property type="entry name" value="ANAEROBIC MAGNESIUM-PROTOPORPHYRIN IX MONOMETHYL ESTER CYCLASE-RELATED"/>
    <property type="match status" value="1"/>
</dbReference>
<keyword evidence="5" id="KW-0479">Metal-binding</keyword>
<dbReference type="InterPro" id="IPR023404">
    <property type="entry name" value="rSAM_horseshoe"/>
</dbReference>
<accession>A0A2M6WA37</accession>
<dbReference type="PROSITE" id="PS51332">
    <property type="entry name" value="B12_BINDING"/>
    <property type="match status" value="1"/>
</dbReference>
<evidence type="ECO:0000256" key="7">
    <source>
        <dbReference type="ARBA" id="ARBA00023014"/>
    </source>
</evidence>
<dbReference type="GO" id="GO:0051539">
    <property type="term" value="F:4 iron, 4 sulfur cluster binding"/>
    <property type="evidence" value="ECO:0007669"/>
    <property type="project" value="UniProtKB-KW"/>
</dbReference>
<dbReference type="InterPro" id="IPR034466">
    <property type="entry name" value="Methyltransferase_Class_B"/>
</dbReference>
<reference evidence="11" key="1">
    <citation type="submission" date="2017-09" db="EMBL/GenBank/DDBJ databases">
        <title>Depth-based differentiation of microbial function through sediment-hosted aquifers and enrichment of novel symbionts in the deep terrestrial subsurface.</title>
        <authorList>
            <person name="Probst A.J."/>
            <person name="Ladd B."/>
            <person name="Jarett J.K."/>
            <person name="Geller-Mcgrath D.E."/>
            <person name="Sieber C.M.K."/>
            <person name="Emerson J.B."/>
            <person name="Anantharaman K."/>
            <person name="Thomas B.C."/>
            <person name="Malmstrom R."/>
            <person name="Stieglmeier M."/>
            <person name="Klingl A."/>
            <person name="Woyke T."/>
            <person name="Ryan C.M."/>
            <person name="Banfield J.F."/>
        </authorList>
    </citation>
    <scope>NUCLEOTIDE SEQUENCE [LARGE SCALE GENOMIC DNA]</scope>
</reference>
<proteinExistence type="predicted"/>
<dbReference type="GO" id="GO:0031419">
    <property type="term" value="F:cobalamin binding"/>
    <property type="evidence" value="ECO:0007669"/>
    <property type="project" value="InterPro"/>
</dbReference>
<dbReference type="EMBL" id="PFBP01000047">
    <property type="protein sequence ID" value="PIT89627.1"/>
    <property type="molecule type" value="Genomic_DNA"/>
</dbReference>
<organism evidence="10 11">
    <name type="scientific">Candidatus Kuenenbacteria bacterium CG10_big_fil_rev_8_21_14_0_10_36_11</name>
    <dbReference type="NCBI Taxonomy" id="1974618"/>
    <lineage>
        <taxon>Bacteria</taxon>
        <taxon>Candidatus Kueneniibacteriota</taxon>
    </lineage>
</organism>
<dbReference type="PANTHER" id="PTHR43409:SF7">
    <property type="entry name" value="BLL1977 PROTEIN"/>
    <property type="match status" value="1"/>
</dbReference>
<evidence type="ECO:0000256" key="2">
    <source>
        <dbReference type="ARBA" id="ARBA00022603"/>
    </source>
</evidence>
<evidence type="ECO:0000313" key="11">
    <source>
        <dbReference type="Proteomes" id="UP000231464"/>
    </source>
</evidence>
<evidence type="ECO:0000256" key="6">
    <source>
        <dbReference type="ARBA" id="ARBA00023004"/>
    </source>
</evidence>
<dbReference type="GO" id="GO:0003824">
    <property type="term" value="F:catalytic activity"/>
    <property type="evidence" value="ECO:0007669"/>
    <property type="project" value="InterPro"/>
</dbReference>
<dbReference type="Proteomes" id="UP000231464">
    <property type="component" value="Unassembled WGS sequence"/>
</dbReference>
<dbReference type="SFLD" id="SFLDG01123">
    <property type="entry name" value="methyltransferase_(Class_B)"/>
    <property type="match status" value="1"/>
</dbReference>
<dbReference type="InterPro" id="IPR006158">
    <property type="entry name" value="Cobalamin-bd"/>
</dbReference>
<dbReference type="Pfam" id="PF04055">
    <property type="entry name" value="Radical_SAM"/>
    <property type="match status" value="1"/>
</dbReference>
<feature type="domain" description="B12-binding" evidence="8">
    <location>
        <begin position="15"/>
        <end position="151"/>
    </location>
</feature>
<dbReference type="CDD" id="cd02068">
    <property type="entry name" value="radical_SAM_B12_BD"/>
    <property type="match status" value="1"/>
</dbReference>
<evidence type="ECO:0000256" key="4">
    <source>
        <dbReference type="ARBA" id="ARBA00022691"/>
    </source>
</evidence>
<keyword evidence="7" id="KW-0411">Iron-sulfur</keyword>
<comment type="cofactor">
    <cofactor evidence="1">
        <name>[4Fe-4S] cluster</name>
        <dbReference type="ChEBI" id="CHEBI:49883"/>
    </cofactor>
</comment>
<dbReference type="InterPro" id="IPR051198">
    <property type="entry name" value="BchE-like"/>
</dbReference>
<dbReference type="Gene3D" id="3.80.30.20">
    <property type="entry name" value="tm_1862 like domain"/>
    <property type="match status" value="1"/>
</dbReference>
<dbReference type="SFLD" id="SFLDG01082">
    <property type="entry name" value="B12-binding_domain_containing"/>
    <property type="match status" value="1"/>
</dbReference>
<evidence type="ECO:0000256" key="5">
    <source>
        <dbReference type="ARBA" id="ARBA00022723"/>
    </source>
</evidence>
<evidence type="ECO:0000259" key="9">
    <source>
        <dbReference type="PROSITE" id="PS51918"/>
    </source>
</evidence>
<protein>
    <submittedName>
        <fullName evidence="10">Uncharacterized protein</fullName>
    </submittedName>
</protein>
<dbReference type="SFLD" id="SFLDS00029">
    <property type="entry name" value="Radical_SAM"/>
    <property type="match status" value="1"/>
</dbReference>